<evidence type="ECO:0000313" key="3">
    <source>
        <dbReference type="Proteomes" id="UP000784294"/>
    </source>
</evidence>
<dbReference type="Proteomes" id="UP000784294">
    <property type="component" value="Unassembled WGS sequence"/>
</dbReference>
<evidence type="ECO:0000256" key="1">
    <source>
        <dbReference type="SAM" id="MobiDB-lite"/>
    </source>
</evidence>
<dbReference type="OrthoDB" id="5969272at2759"/>
<organism evidence="2 3">
    <name type="scientific">Protopolystoma xenopodis</name>
    <dbReference type="NCBI Taxonomy" id="117903"/>
    <lineage>
        <taxon>Eukaryota</taxon>
        <taxon>Metazoa</taxon>
        <taxon>Spiralia</taxon>
        <taxon>Lophotrochozoa</taxon>
        <taxon>Platyhelminthes</taxon>
        <taxon>Monogenea</taxon>
        <taxon>Polyopisthocotylea</taxon>
        <taxon>Polystomatidea</taxon>
        <taxon>Polystomatidae</taxon>
        <taxon>Protopolystoma</taxon>
    </lineage>
</organism>
<dbReference type="AlphaFoldDB" id="A0A3S5ASW3"/>
<protein>
    <submittedName>
        <fullName evidence="2">Uncharacterized protein</fullName>
    </submittedName>
</protein>
<dbReference type="PROSITE" id="PS51257">
    <property type="entry name" value="PROKAR_LIPOPROTEIN"/>
    <property type="match status" value="1"/>
</dbReference>
<gene>
    <name evidence="2" type="ORF">PXEA_LOCUS20996</name>
</gene>
<proteinExistence type="predicted"/>
<name>A0A3S5ASW3_9PLAT</name>
<feature type="compositionally biased region" description="Polar residues" evidence="1">
    <location>
        <begin position="57"/>
        <end position="68"/>
    </location>
</feature>
<dbReference type="EMBL" id="CAAALY010088042">
    <property type="protein sequence ID" value="VEL27556.1"/>
    <property type="molecule type" value="Genomic_DNA"/>
</dbReference>
<sequence>MLNRLVVPRVNGSAHAGVWELWGQNAAGFLSTSCQVMVNRIVSPADVQEENVVAVTRPSSGRTDQTSRPAPEVRLEPSTTPTSQARVTIVKQSIEHHLGPVASPPVLTRYPLDFLDDELSTETKRTEPSASFMHPASGRRTQLCFSNTVVAAPPEFLTMFNDQICRLGELVRLDCQVAGVPTPKASGPIRSTDLLATTLPSGRLHFIWRRDAVSWRHFGSRHVSPSTFDLTACSQLAADPRGQTNARLRRVASQSEPFCLFLYA</sequence>
<evidence type="ECO:0000313" key="2">
    <source>
        <dbReference type="EMBL" id="VEL27556.1"/>
    </source>
</evidence>
<accession>A0A3S5ASW3</accession>
<reference evidence="2" key="1">
    <citation type="submission" date="2018-11" db="EMBL/GenBank/DDBJ databases">
        <authorList>
            <consortium name="Pathogen Informatics"/>
        </authorList>
    </citation>
    <scope>NUCLEOTIDE SEQUENCE</scope>
</reference>
<keyword evidence="3" id="KW-1185">Reference proteome</keyword>
<feature type="region of interest" description="Disordered" evidence="1">
    <location>
        <begin position="56"/>
        <end position="82"/>
    </location>
</feature>
<comment type="caution">
    <text evidence="2">The sequence shown here is derived from an EMBL/GenBank/DDBJ whole genome shotgun (WGS) entry which is preliminary data.</text>
</comment>